<evidence type="ECO:0008006" key="6">
    <source>
        <dbReference type="Google" id="ProtNLM"/>
    </source>
</evidence>
<evidence type="ECO:0000313" key="4">
    <source>
        <dbReference type="EMBL" id="CAH0001945.1"/>
    </source>
</evidence>
<proteinExistence type="inferred from homology"/>
<dbReference type="Pfam" id="PF00328">
    <property type="entry name" value="His_Phos_2"/>
    <property type="match status" value="1"/>
</dbReference>
<name>A0A9N9UWS7_9HYPO</name>
<keyword evidence="5" id="KW-1185">Reference proteome</keyword>
<dbReference type="AlphaFoldDB" id="A0A9N9UWS7"/>
<feature type="signal peptide" evidence="3">
    <location>
        <begin position="1"/>
        <end position="21"/>
    </location>
</feature>
<dbReference type="Proteomes" id="UP000754883">
    <property type="component" value="Unassembled WGS sequence"/>
</dbReference>
<dbReference type="GO" id="GO:0016791">
    <property type="term" value="F:phosphatase activity"/>
    <property type="evidence" value="ECO:0007669"/>
    <property type="project" value="TreeGrafter"/>
</dbReference>
<keyword evidence="2" id="KW-1133">Transmembrane helix</keyword>
<evidence type="ECO:0000313" key="5">
    <source>
        <dbReference type="Proteomes" id="UP000754883"/>
    </source>
</evidence>
<comment type="similarity">
    <text evidence="1">Belongs to the histidine acid phosphatase family.</text>
</comment>
<keyword evidence="2" id="KW-0472">Membrane</keyword>
<dbReference type="InterPro" id="IPR029033">
    <property type="entry name" value="His_PPase_superfam"/>
</dbReference>
<evidence type="ECO:0000256" key="2">
    <source>
        <dbReference type="SAM" id="Phobius"/>
    </source>
</evidence>
<dbReference type="Gene3D" id="3.40.50.1240">
    <property type="entry name" value="Phosphoglycerate mutase-like"/>
    <property type="match status" value="1"/>
</dbReference>
<sequence>MLPSGLTGAFWAMAITPLVFAQTQKDNTRVWAVIAYVHHGESVPELSTRPAVLTPEGAQQMARQGAAFRSRYLNETSSSGGNSTTNSTGLAPIYDMQLASLDNSKLTVMAAEEEASVGSALAFLQGLYPPVTQEYSILAGGDEIAHNFARNSSALVDYPLGGYQYPKLQVPATSDRNSPSIQGNVGCTKWTAATNSTLRQRQDMKDLYNESASLYRDLFASGPLKGAITNETANFWNAYEIYDYVNYLYLHNETTHEGLDNANEALMNLRSYAYAIQRGKYTESADETDDAKNQLYTVAGRTLASKIVSQFENVIANSAKQNKLTLMFGSLEPMLSFFSISGLINRENVRSGAFSSLPEPGSAMIFELVGDVPRKYETNLDPEKLQIRFRYRPSADEGEEFADYALFNSGYGASTVSYTTFYRQLSSKSVNSTQWCEICGSTTSSWCGLSSNSDETDSSGMFTRKQSIHPAIAGVIGALVMAAVMGLVVLALYMVAGFRLRRVGEDERKRTFGGFKREEKRPSDTDVNVTQEGMHHERVGSWELRGHESPIQGLGGVITKNFSRSVTRRVDDDDDDQISILGAKPAAVREAL</sequence>
<comment type="caution">
    <text evidence="4">The sequence shown here is derived from an EMBL/GenBank/DDBJ whole genome shotgun (WGS) entry which is preliminary data.</text>
</comment>
<protein>
    <recommendedName>
        <fullName evidence="6">Histidine acid phosphatase</fullName>
    </recommendedName>
</protein>
<reference evidence="4 5" key="2">
    <citation type="submission" date="2021-10" db="EMBL/GenBank/DDBJ databases">
        <authorList>
            <person name="Piombo E."/>
        </authorList>
    </citation>
    <scope>NUCLEOTIDE SEQUENCE [LARGE SCALE GENOMIC DNA]</scope>
</reference>
<keyword evidence="2" id="KW-0812">Transmembrane</keyword>
<feature type="chain" id="PRO_5040217030" description="Histidine acid phosphatase" evidence="3">
    <location>
        <begin position="22"/>
        <end position="592"/>
    </location>
</feature>
<accession>A0A9N9UWS7</accession>
<dbReference type="EMBL" id="CABFNO020001560">
    <property type="protein sequence ID" value="CAH0001945.1"/>
    <property type="molecule type" value="Genomic_DNA"/>
</dbReference>
<dbReference type="SUPFAM" id="SSF53254">
    <property type="entry name" value="Phosphoglycerate mutase-like"/>
    <property type="match status" value="1"/>
</dbReference>
<gene>
    <name evidence="4" type="ORF">CBYS24578_00001761</name>
</gene>
<dbReference type="PANTHER" id="PTHR11567:SF127">
    <property type="entry name" value="HISTIDINE ACID PHOSPHATASE"/>
    <property type="match status" value="1"/>
</dbReference>
<evidence type="ECO:0000256" key="1">
    <source>
        <dbReference type="ARBA" id="ARBA00005375"/>
    </source>
</evidence>
<dbReference type="PANTHER" id="PTHR11567">
    <property type="entry name" value="ACID PHOSPHATASE-RELATED"/>
    <property type="match status" value="1"/>
</dbReference>
<keyword evidence="3" id="KW-0732">Signal</keyword>
<organism evidence="4 5">
    <name type="scientific">Clonostachys byssicola</name>
    <dbReference type="NCBI Taxonomy" id="160290"/>
    <lineage>
        <taxon>Eukaryota</taxon>
        <taxon>Fungi</taxon>
        <taxon>Dikarya</taxon>
        <taxon>Ascomycota</taxon>
        <taxon>Pezizomycotina</taxon>
        <taxon>Sordariomycetes</taxon>
        <taxon>Hypocreomycetidae</taxon>
        <taxon>Hypocreales</taxon>
        <taxon>Bionectriaceae</taxon>
        <taxon>Clonostachys</taxon>
    </lineage>
</organism>
<feature type="transmembrane region" description="Helical" evidence="2">
    <location>
        <begin position="471"/>
        <end position="500"/>
    </location>
</feature>
<dbReference type="OrthoDB" id="258392at2759"/>
<dbReference type="InterPro" id="IPR000560">
    <property type="entry name" value="His_Pase_clade-2"/>
</dbReference>
<reference evidence="5" key="1">
    <citation type="submission" date="2019-06" db="EMBL/GenBank/DDBJ databases">
        <authorList>
            <person name="Broberg M."/>
        </authorList>
    </citation>
    <scope>NUCLEOTIDE SEQUENCE [LARGE SCALE GENOMIC DNA]</scope>
</reference>
<evidence type="ECO:0000256" key="3">
    <source>
        <dbReference type="SAM" id="SignalP"/>
    </source>
</evidence>
<dbReference type="InterPro" id="IPR050645">
    <property type="entry name" value="Histidine_acid_phosphatase"/>
</dbReference>